<organism evidence="2 3">
    <name type="scientific">Oleoguttula mirabilis</name>
    <dbReference type="NCBI Taxonomy" id="1507867"/>
    <lineage>
        <taxon>Eukaryota</taxon>
        <taxon>Fungi</taxon>
        <taxon>Dikarya</taxon>
        <taxon>Ascomycota</taxon>
        <taxon>Pezizomycotina</taxon>
        <taxon>Dothideomycetes</taxon>
        <taxon>Dothideomycetidae</taxon>
        <taxon>Mycosphaerellales</taxon>
        <taxon>Teratosphaeriaceae</taxon>
        <taxon>Oleoguttula</taxon>
    </lineage>
</organism>
<comment type="caution">
    <text evidence="2">The sequence shown here is derived from an EMBL/GenBank/DDBJ whole genome shotgun (WGS) entry which is preliminary data.</text>
</comment>
<proteinExistence type="predicted"/>
<dbReference type="EMBL" id="JAVFHQ010000004">
    <property type="protein sequence ID" value="KAK4549318.1"/>
    <property type="molecule type" value="Genomic_DNA"/>
</dbReference>
<evidence type="ECO:0000256" key="1">
    <source>
        <dbReference type="SAM" id="MobiDB-lite"/>
    </source>
</evidence>
<gene>
    <name evidence="2" type="ORF">LTR36_006315</name>
</gene>
<accession>A0AAV9JUP8</accession>
<name>A0AAV9JUP8_9PEZI</name>
<evidence type="ECO:0000313" key="3">
    <source>
        <dbReference type="Proteomes" id="UP001324427"/>
    </source>
</evidence>
<feature type="region of interest" description="Disordered" evidence="1">
    <location>
        <begin position="16"/>
        <end position="35"/>
    </location>
</feature>
<evidence type="ECO:0000313" key="2">
    <source>
        <dbReference type="EMBL" id="KAK4549318.1"/>
    </source>
</evidence>
<feature type="region of interest" description="Disordered" evidence="1">
    <location>
        <begin position="42"/>
        <end position="64"/>
    </location>
</feature>
<dbReference type="Proteomes" id="UP001324427">
    <property type="component" value="Unassembled WGS sequence"/>
</dbReference>
<keyword evidence="3" id="KW-1185">Reference proteome</keyword>
<reference evidence="2 3" key="1">
    <citation type="submission" date="2021-11" db="EMBL/GenBank/DDBJ databases">
        <title>Black yeast isolated from Biological Soil Crust.</title>
        <authorList>
            <person name="Kurbessoian T."/>
        </authorList>
    </citation>
    <scope>NUCLEOTIDE SEQUENCE [LARGE SCALE GENOMIC DNA]</scope>
    <source>
        <strain evidence="2 3">CCFEE 5522</strain>
    </source>
</reference>
<feature type="compositionally biased region" description="Polar residues" evidence="1">
    <location>
        <begin position="44"/>
        <end position="55"/>
    </location>
</feature>
<dbReference type="AlphaFoldDB" id="A0AAV9JUP8"/>
<protein>
    <submittedName>
        <fullName evidence="2">Uncharacterized protein</fullName>
    </submittedName>
</protein>
<sequence>MSSAYDEERERYLQLYHGSDSNARSGRQEEIRTTPLFSLAVKQQVDSTESQSDGSGPTHPEEDINTAASDIMPQYGLLGFNIEELDDAGQPQPLLINTNAPNSAFICGSQGSGKSYTLSCMLESCLIEDVRVSKLSSPITGVVFHYDLDAAGSVAEAASLCSRGIKVRVLVSRSNYHALKAAYDKKHGKSGNLTVVPMLLQDHQLTVARMLKLMSFDQGTSVPLYMEVIQRILRDMAVMGKRFSFADFQTKLDAEKFAGGQQSMMNMRLELLKSFCATATQTRMRLGVDNGQSVLSMGRPVGGEGRDGTIGLSAGFGRLRAT</sequence>